<dbReference type="OrthoDB" id="4690547at2"/>
<comment type="caution">
    <text evidence="5">The sequence shown here is derived from an EMBL/GenBank/DDBJ whole genome shotgun (WGS) entry which is preliminary data.</text>
</comment>
<dbReference type="InterPro" id="IPR002347">
    <property type="entry name" value="SDR_fam"/>
</dbReference>
<evidence type="ECO:0000256" key="3">
    <source>
        <dbReference type="RuleBase" id="RU000363"/>
    </source>
</evidence>
<feature type="domain" description="Ketoreductase" evidence="4">
    <location>
        <begin position="7"/>
        <end position="191"/>
    </location>
</feature>
<evidence type="ECO:0000313" key="6">
    <source>
        <dbReference type="Proteomes" id="UP000321571"/>
    </source>
</evidence>
<dbReference type="PRINTS" id="PR00080">
    <property type="entry name" value="SDRFAMILY"/>
</dbReference>
<organism evidence="5 6">
    <name type="scientific">Aeromicrobium terrae</name>
    <dbReference type="NCBI Taxonomy" id="2498846"/>
    <lineage>
        <taxon>Bacteria</taxon>
        <taxon>Bacillati</taxon>
        <taxon>Actinomycetota</taxon>
        <taxon>Actinomycetes</taxon>
        <taxon>Propionibacteriales</taxon>
        <taxon>Nocardioidaceae</taxon>
        <taxon>Aeromicrobium</taxon>
    </lineage>
</organism>
<evidence type="ECO:0000313" key="5">
    <source>
        <dbReference type="EMBL" id="TXL60758.1"/>
    </source>
</evidence>
<dbReference type="AlphaFoldDB" id="A0A5C8NHI0"/>
<dbReference type="SUPFAM" id="SSF51735">
    <property type="entry name" value="NAD(P)-binding Rossmann-fold domains"/>
    <property type="match status" value="1"/>
</dbReference>
<dbReference type="Proteomes" id="UP000321571">
    <property type="component" value="Unassembled WGS sequence"/>
</dbReference>
<comment type="similarity">
    <text evidence="1 3">Belongs to the short-chain dehydrogenases/reductases (SDR) family.</text>
</comment>
<reference evidence="5 6" key="1">
    <citation type="submission" date="2019-06" db="EMBL/GenBank/DDBJ databases">
        <title>Aeromicrobium sp. nov., isolated from a maize field.</title>
        <authorList>
            <person name="Lin S.-Y."/>
            <person name="Tsai C.-F."/>
            <person name="Young C.-C."/>
        </authorList>
    </citation>
    <scope>NUCLEOTIDE SEQUENCE [LARGE SCALE GENOMIC DNA]</scope>
    <source>
        <strain evidence="5 6">CC-CFT486</strain>
    </source>
</reference>
<proteinExistence type="inferred from homology"/>
<evidence type="ECO:0000259" key="4">
    <source>
        <dbReference type="SMART" id="SM00822"/>
    </source>
</evidence>
<dbReference type="Gene3D" id="3.40.50.720">
    <property type="entry name" value="NAD(P)-binding Rossmann-like Domain"/>
    <property type="match status" value="1"/>
</dbReference>
<gene>
    <name evidence="5" type="ORF">FHP06_10055</name>
</gene>
<accession>A0A5C8NHI0</accession>
<dbReference type="FunFam" id="3.40.50.720:FF:000084">
    <property type="entry name" value="Short-chain dehydrogenase reductase"/>
    <property type="match status" value="1"/>
</dbReference>
<dbReference type="PANTHER" id="PTHR43391:SF82">
    <property type="entry name" value="OXIDOREDUCTASE SADH-RELATED"/>
    <property type="match status" value="1"/>
</dbReference>
<sequence length="270" mass="28498">MRTITDRVAVVTGGGSGIGRATCEALARRGADVAVLDVSEQNAAESADLVRSIGRRASVHTVDVRDAERVQAVADEVVEHHGACHILVNNAGVTSAGGFEEESLDDLHWIVDINVWGVVHGCRAFLPALRAADEGHIVNMSSMVGLLGLPHNVAYSLTKGAVRSFTEALRAELVTTDVGVTVVFPGAIRTNITNAARGTHAARLATMGQSRLAPLAMRPPSSVAKRIVHAIEKDRARVTVGPDARAVDLLTRVYPSRSGLVGRVTSKVKT</sequence>
<dbReference type="GO" id="GO:0016491">
    <property type="term" value="F:oxidoreductase activity"/>
    <property type="evidence" value="ECO:0007669"/>
    <property type="project" value="UniProtKB-KW"/>
</dbReference>
<protein>
    <submittedName>
        <fullName evidence="5">SDR family NAD(P)-dependent oxidoreductase</fullName>
    </submittedName>
</protein>
<dbReference type="PANTHER" id="PTHR43391">
    <property type="entry name" value="RETINOL DEHYDROGENASE-RELATED"/>
    <property type="match status" value="1"/>
</dbReference>
<evidence type="ECO:0000256" key="1">
    <source>
        <dbReference type="ARBA" id="ARBA00006484"/>
    </source>
</evidence>
<evidence type="ECO:0000256" key="2">
    <source>
        <dbReference type="ARBA" id="ARBA00023002"/>
    </source>
</evidence>
<dbReference type="Pfam" id="PF00106">
    <property type="entry name" value="adh_short"/>
    <property type="match status" value="1"/>
</dbReference>
<dbReference type="CDD" id="cd05233">
    <property type="entry name" value="SDR_c"/>
    <property type="match status" value="1"/>
</dbReference>
<dbReference type="InterPro" id="IPR036291">
    <property type="entry name" value="NAD(P)-bd_dom_sf"/>
</dbReference>
<dbReference type="EMBL" id="VDUX01000004">
    <property type="protein sequence ID" value="TXL60758.1"/>
    <property type="molecule type" value="Genomic_DNA"/>
</dbReference>
<keyword evidence="6" id="KW-1185">Reference proteome</keyword>
<dbReference type="SMART" id="SM00822">
    <property type="entry name" value="PKS_KR"/>
    <property type="match status" value="1"/>
</dbReference>
<name>A0A5C8NHI0_9ACTN</name>
<dbReference type="RefSeq" id="WP_147686346.1">
    <property type="nucleotide sequence ID" value="NZ_VDUX01000004.1"/>
</dbReference>
<dbReference type="InterPro" id="IPR057326">
    <property type="entry name" value="KR_dom"/>
</dbReference>
<keyword evidence="2" id="KW-0560">Oxidoreductase</keyword>
<dbReference type="PRINTS" id="PR00081">
    <property type="entry name" value="GDHRDH"/>
</dbReference>